<dbReference type="Pfam" id="PF12249">
    <property type="entry name" value="AftA_C"/>
    <property type="match status" value="1"/>
</dbReference>
<feature type="transmembrane region" description="Helical" evidence="13">
    <location>
        <begin position="382"/>
        <end position="400"/>
    </location>
</feature>
<feature type="transmembrane region" description="Helical" evidence="13">
    <location>
        <begin position="209"/>
        <end position="228"/>
    </location>
</feature>
<dbReference type="GO" id="GO:0044038">
    <property type="term" value="P:cell wall macromolecule biosynthetic process"/>
    <property type="evidence" value="ECO:0007669"/>
    <property type="project" value="InterPro"/>
</dbReference>
<dbReference type="EC" id="2.4.2.46" evidence="4"/>
<dbReference type="Proteomes" id="UP000016943">
    <property type="component" value="Chromosome"/>
</dbReference>
<dbReference type="InterPro" id="IPR020963">
    <property type="entry name" value="ArabinofuranosylTrfase_AftA_N"/>
</dbReference>
<dbReference type="UniPathway" id="UPA00963"/>
<evidence type="ECO:0000256" key="5">
    <source>
        <dbReference type="ARBA" id="ARBA00020482"/>
    </source>
</evidence>
<dbReference type="GO" id="GO:0005886">
    <property type="term" value="C:plasma membrane"/>
    <property type="evidence" value="ECO:0007669"/>
    <property type="project" value="UniProtKB-SubCell"/>
</dbReference>
<dbReference type="KEGG" id="caz:CARG_00305"/>
<comment type="pathway">
    <text evidence="2">Cell wall biogenesis; cell wall polysaccharide biosynthesis.</text>
</comment>
<feature type="transmembrane region" description="Helical" evidence="13">
    <location>
        <begin position="94"/>
        <end position="116"/>
    </location>
</feature>
<gene>
    <name evidence="16" type="ORF">CARG_00305</name>
</gene>
<evidence type="ECO:0000256" key="2">
    <source>
        <dbReference type="ARBA" id="ARBA00004776"/>
    </source>
</evidence>
<dbReference type="HOGENOM" id="CLU_021304_0_0_11"/>
<dbReference type="EMBL" id="CP006365">
    <property type="protein sequence ID" value="AGU14268.1"/>
    <property type="molecule type" value="Genomic_DNA"/>
</dbReference>
<feature type="transmembrane region" description="Helical" evidence="13">
    <location>
        <begin position="273"/>
        <end position="294"/>
    </location>
</feature>
<comment type="similarity">
    <text evidence="3">Belongs to the glycosyltransferase 85 family.</text>
</comment>
<dbReference type="PATRIC" id="fig|1348662.3.peg.59"/>
<evidence type="ECO:0000259" key="14">
    <source>
        <dbReference type="Pfam" id="PF12249"/>
    </source>
</evidence>
<dbReference type="Pfam" id="PF12250">
    <property type="entry name" value="AftA_N"/>
    <property type="match status" value="1"/>
</dbReference>
<comment type="catalytic activity">
    <reaction evidence="12">
        <text>Adds an alpha-D-arabinofuranosyl group from trans,octacis-decaprenylphospho-beta-D-arabinofuranose at the 5-O-position of the eighth, tenth and twelfth galactofuranose unit of the galactofuranan chain of [beta-D-galactofuranosyl-(1-&gt;5)-beta-D-galactofuranosyl-(1-&gt;6)]14-beta-D-galactofuranosyl-(1-&gt;5)-beta-D-galactofuranosyl-(1-&gt;4)-alpha-L-rhamnopyranosyl-(1-&gt;3)-N-acetyl-alpha-D-glucosaminyl-diphospho-trans,octacis-decaprenol.</text>
        <dbReference type="EC" id="2.4.2.46"/>
    </reaction>
</comment>
<accession>U3GUY2</accession>
<evidence type="ECO:0000256" key="6">
    <source>
        <dbReference type="ARBA" id="ARBA00022475"/>
    </source>
</evidence>
<dbReference type="GO" id="GO:0045227">
    <property type="term" value="P:capsule polysaccharide biosynthetic process"/>
    <property type="evidence" value="ECO:0007669"/>
    <property type="project" value="UniProtKB-UniPathway"/>
</dbReference>
<dbReference type="RefSeq" id="WP_020975389.1">
    <property type="nucleotide sequence ID" value="NC_022198.1"/>
</dbReference>
<evidence type="ECO:0000259" key="15">
    <source>
        <dbReference type="Pfam" id="PF12250"/>
    </source>
</evidence>
<dbReference type="AlphaFoldDB" id="U3GUY2"/>
<feature type="transmembrane region" description="Helical" evidence="13">
    <location>
        <begin position="301"/>
        <end position="322"/>
    </location>
</feature>
<protein>
    <recommendedName>
        <fullName evidence="5">Galactan 5-O-arabinofuranosyltransferase</fullName>
        <ecNumber evidence="4">2.4.2.46</ecNumber>
    </recommendedName>
    <alternativeName>
        <fullName evidence="11">Arabinofuranosyltransferase AftA</fullName>
    </alternativeName>
</protein>
<feature type="transmembrane region" description="Helical" evidence="13">
    <location>
        <begin position="352"/>
        <end position="370"/>
    </location>
</feature>
<feature type="transmembrane region" description="Helical" evidence="13">
    <location>
        <begin position="185"/>
        <end position="203"/>
    </location>
</feature>
<evidence type="ECO:0000256" key="10">
    <source>
        <dbReference type="ARBA" id="ARBA00023136"/>
    </source>
</evidence>
<feature type="transmembrane region" description="Helical" evidence="13">
    <location>
        <begin position="28"/>
        <end position="47"/>
    </location>
</feature>
<evidence type="ECO:0000256" key="4">
    <source>
        <dbReference type="ARBA" id="ARBA00012037"/>
    </source>
</evidence>
<keyword evidence="7" id="KW-0808">Transferase</keyword>
<evidence type="ECO:0000256" key="7">
    <source>
        <dbReference type="ARBA" id="ARBA00022679"/>
    </source>
</evidence>
<comment type="subcellular location">
    <subcellularLocation>
        <location evidence="1">Cell membrane</location>
        <topology evidence="1">Multi-pass membrane protein</topology>
    </subcellularLocation>
</comment>
<evidence type="ECO:0000256" key="13">
    <source>
        <dbReference type="SAM" id="Phobius"/>
    </source>
</evidence>
<keyword evidence="6" id="KW-1003">Cell membrane</keyword>
<keyword evidence="17" id="KW-1185">Reference proteome</keyword>
<evidence type="ECO:0000256" key="3">
    <source>
        <dbReference type="ARBA" id="ARBA00009655"/>
    </source>
</evidence>
<organism evidence="16 17">
    <name type="scientific">Corynebacterium argentoratense DSM 44202</name>
    <dbReference type="NCBI Taxonomy" id="1348662"/>
    <lineage>
        <taxon>Bacteria</taxon>
        <taxon>Bacillati</taxon>
        <taxon>Actinomycetota</taxon>
        <taxon>Actinomycetes</taxon>
        <taxon>Mycobacteriales</taxon>
        <taxon>Corynebacteriaceae</taxon>
        <taxon>Corynebacterium</taxon>
    </lineage>
</organism>
<evidence type="ECO:0000256" key="1">
    <source>
        <dbReference type="ARBA" id="ARBA00004651"/>
    </source>
</evidence>
<dbReference type="eggNOG" id="ENOG502ZB59">
    <property type="taxonomic scope" value="Bacteria"/>
</dbReference>
<feature type="transmembrane region" description="Helical" evidence="13">
    <location>
        <begin position="67"/>
        <end position="87"/>
    </location>
</feature>
<keyword evidence="9 13" id="KW-1133">Transmembrane helix</keyword>
<dbReference type="GeneID" id="78248951"/>
<feature type="domain" description="Arabinofuranosyltransferase AftA C-terminal" evidence="14">
    <location>
        <begin position="469"/>
        <end position="643"/>
    </location>
</feature>
<name>U3GUY2_9CORY</name>
<keyword evidence="10 13" id="KW-0472">Membrane</keyword>
<keyword evidence="8 13" id="KW-0812">Transmembrane</keyword>
<evidence type="ECO:0000256" key="12">
    <source>
        <dbReference type="ARBA" id="ARBA00034030"/>
    </source>
</evidence>
<evidence type="ECO:0000256" key="11">
    <source>
        <dbReference type="ARBA" id="ARBA00033184"/>
    </source>
</evidence>
<evidence type="ECO:0000313" key="16">
    <source>
        <dbReference type="EMBL" id="AGU14268.1"/>
    </source>
</evidence>
<dbReference type="GO" id="GO:0016757">
    <property type="term" value="F:glycosyltransferase activity"/>
    <property type="evidence" value="ECO:0007669"/>
    <property type="project" value="InterPro"/>
</dbReference>
<dbReference type="OrthoDB" id="4775300at2"/>
<evidence type="ECO:0000256" key="9">
    <source>
        <dbReference type="ARBA" id="ARBA00022989"/>
    </source>
</evidence>
<dbReference type="InterPro" id="IPR020959">
    <property type="entry name" value="ArabinofuranosylTrfase_AftA_C"/>
</dbReference>
<evidence type="ECO:0000313" key="17">
    <source>
        <dbReference type="Proteomes" id="UP000016943"/>
    </source>
</evidence>
<proteinExistence type="inferred from homology"/>
<evidence type="ECO:0000256" key="8">
    <source>
        <dbReference type="ARBA" id="ARBA00022692"/>
    </source>
</evidence>
<dbReference type="STRING" id="1348662.CARG_00305"/>
<feature type="domain" description="Arabinofuranosyltransferase AftA N-terminal" evidence="15">
    <location>
        <begin position="32"/>
        <end position="461"/>
    </location>
</feature>
<reference evidence="16 17" key="1">
    <citation type="journal article" date="2013" name="Genome Announc.">
        <title>Whole-Genome Sequence of the Clinical Strain Corynebacterium argentoratense DSM 44202, Isolated from a Human Throat Specimen.</title>
        <authorList>
            <person name="Bomholt C."/>
            <person name="Glaub A."/>
            <person name="Gravermann K."/>
            <person name="Albersmeier A."/>
            <person name="Brinkrolf K."/>
            <person name="Ruckert C."/>
            <person name="Tauch A."/>
        </authorList>
    </citation>
    <scope>NUCLEOTIDE SEQUENCE [LARGE SCALE GENOMIC DNA]</scope>
    <source>
        <strain evidence="16">DSM 44202</strain>
    </source>
</reference>
<sequence>MTPSTPLRLPARSVCEDYDLDRHDMPRTLLGILAAGLGAAILTLLAWKILKTTSLPAFANSEQTKALATAGAVIIVAVASGCAVLGHKRRTRPYTLFCHAVLYLSPAALVITTLGIPLSATRLYLDGINVDQGFRTQFLTWMGYTIHLSDMNYIDMPSYYPGAWFWIGGRLANLLGLAGWEVFQPWALISLATAGSILVPVWQRICGSLTVASGIALVTTSITIVMSADEPYAAIITMGVPAATVMMRRALTGSLWPLIGLTLYIGVSAAMYTLFTAVVALSVCVMAALFAVVFDHSIKPLLRLLIIGTGSALIASTVWAPYLTAILSGQPHSGATAMHYLPPTGAQVPMPMLQFNLVGLLCLLGLAYLIVRIADPDVRSMLIAQIVFYGWIVTSMIVSLSGKTLLGFRLDAIITIQLATAGMLALAELRLVEIPRFYPAVTRPATATTVTRVMVAILAIAGLSYAQQIPNRISHAIEMAYTDTDGYGERGDKNAPDSATYYATIDKTLKDWGYEPGETVVLTDEQNFMSYYPYRGFQAFTSHYANPLGEFDKRNDAVEHLASTSWTAPKNFNRSIDDLPWRAPDVFIFRGQTNDTSSTGWKYDLAEDIYPNNPNVRFRGIYFNPQAFQGWRTQQVGPFVVASKLPM</sequence>